<dbReference type="Proteomes" id="UP000198853">
    <property type="component" value="Unassembled WGS sequence"/>
</dbReference>
<evidence type="ECO:0000313" key="1">
    <source>
        <dbReference type="EMBL" id="SDJ20852.1"/>
    </source>
</evidence>
<organism evidence="1 2">
    <name type="scientific">Natribacillus halophilus</name>
    <dbReference type="NCBI Taxonomy" id="549003"/>
    <lineage>
        <taxon>Bacteria</taxon>
        <taxon>Bacillati</taxon>
        <taxon>Bacillota</taxon>
        <taxon>Bacilli</taxon>
        <taxon>Bacillales</taxon>
        <taxon>Bacillaceae</taxon>
        <taxon>Natribacillus</taxon>
    </lineage>
</organism>
<evidence type="ECO:0000313" key="2">
    <source>
        <dbReference type="Proteomes" id="UP000198853"/>
    </source>
</evidence>
<accession>A0A1G8RV67</accession>
<dbReference type="RefSeq" id="WP_176764795.1">
    <property type="nucleotide sequence ID" value="NZ_FNEN01000020.1"/>
</dbReference>
<dbReference type="AlphaFoldDB" id="A0A1G8RV67"/>
<name>A0A1G8RV67_9BACI</name>
<keyword evidence="2" id="KW-1185">Reference proteome</keyword>
<protein>
    <submittedName>
        <fullName evidence="1">Uncharacterized protein</fullName>
    </submittedName>
</protein>
<proteinExistence type="predicted"/>
<reference evidence="1 2" key="1">
    <citation type="submission" date="2016-10" db="EMBL/GenBank/DDBJ databases">
        <authorList>
            <person name="de Groot N.N."/>
        </authorList>
    </citation>
    <scope>NUCLEOTIDE SEQUENCE [LARGE SCALE GENOMIC DNA]</scope>
    <source>
        <strain evidence="1 2">DSM 21771</strain>
    </source>
</reference>
<gene>
    <name evidence="1" type="ORF">SAMN04488123_12066</name>
</gene>
<dbReference type="EMBL" id="FNEN01000020">
    <property type="protein sequence ID" value="SDJ20852.1"/>
    <property type="molecule type" value="Genomic_DNA"/>
</dbReference>
<sequence>MNLDERLCWQYEKDIQYVRELRHELEMTLMVQKEVIANSKRIKRMNRKGLAPGES</sequence>